<sequence>MIVLSCAVLVCGCTSVSPIDELGHGRYSVSGKTRNPFVTWGHVLRTTSESAERFCSERDKQMHQIQMDVTGVRGWNTRAALLRFECDPRWR</sequence>
<dbReference type="AlphaFoldDB" id="A0A069PBE4"/>
<reference evidence="1 2" key="1">
    <citation type="submission" date="2014-03" db="EMBL/GenBank/DDBJ databases">
        <title>Draft Genome Sequences of Four Burkholderia Strains.</title>
        <authorList>
            <person name="Liu X.Y."/>
            <person name="Li C.X."/>
            <person name="Xu J.H."/>
        </authorList>
    </citation>
    <scope>NUCLEOTIDE SEQUENCE [LARGE SCALE GENOMIC DNA]</scope>
    <source>
        <strain evidence="1 2">DSM 50014</strain>
    </source>
</reference>
<dbReference type="Proteomes" id="UP000027466">
    <property type="component" value="Unassembled WGS sequence"/>
</dbReference>
<gene>
    <name evidence="1" type="ORF">BG61_07065</name>
</gene>
<comment type="caution">
    <text evidence="1">The sequence shown here is derived from an EMBL/GenBank/DDBJ whole genome shotgun (WGS) entry which is preliminary data.</text>
</comment>
<name>A0A069PBE4_9BURK</name>
<dbReference type="EMBL" id="JFHC01000137">
    <property type="protein sequence ID" value="KDR37802.1"/>
    <property type="molecule type" value="Genomic_DNA"/>
</dbReference>
<protein>
    <submittedName>
        <fullName evidence="1">Uncharacterized protein</fullName>
    </submittedName>
</protein>
<evidence type="ECO:0000313" key="1">
    <source>
        <dbReference type="EMBL" id="KDR37802.1"/>
    </source>
</evidence>
<proteinExistence type="predicted"/>
<organism evidence="1 2">
    <name type="scientific">Caballeronia glathei</name>
    <dbReference type="NCBI Taxonomy" id="60547"/>
    <lineage>
        <taxon>Bacteria</taxon>
        <taxon>Pseudomonadati</taxon>
        <taxon>Pseudomonadota</taxon>
        <taxon>Betaproteobacteria</taxon>
        <taxon>Burkholderiales</taxon>
        <taxon>Burkholderiaceae</taxon>
        <taxon>Caballeronia</taxon>
    </lineage>
</organism>
<accession>A0A069PBE4</accession>
<keyword evidence="2" id="KW-1185">Reference proteome</keyword>
<evidence type="ECO:0000313" key="2">
    <source>
        <dbReference type="Proteomes" id="UP000027466"/>
    </source>
</evidence>